<evidence type="ECO:0000313" key="1">
    <source>
        <dbReference type="EMBL" id="CAJ0733514.1"/>
    </source>
</evidence>
<accession>A0ABM9IVY7</accession>
<dbReference type="Proteomes" id="UP001189303">
    <property type="component" value="Unassembled WGS sequence"/>
</dbReference>
<proteinExistence type="predicted"/>
<dbReference type="EMBL" id="CATWFT010000038">
    <property type="protein sequence ID" value="CAJ0733514.1"/>
    <property type="molecule type" value="Genomic_DNA"/>
</dbReference>
<protein>
    <submittedName>
        <fullName evidence="1">Uncharacterized protein</fullName>
    </submittedName>
</protein>
<keyword evidence="2" id="KW-1185">Reference proteome</keyword>
<gene>
    <name evidence="1" type="ORF">R38712_05270</name>
</gene>
<sequence>MSLSYTLPSGIFSSIAFVIKDVFVTQTITLVGQKPKTPIECQQLTHPLIGNGIGIENSSESTNVLSTYQLT</sequence>
<comment type="caution">
    <text evidence="1">The sequence shown here is derived from an EMBL/GenBank/DDBJ whole genome shotgun (WGS) entry which is preliminary data.</text>
</comment>
<organism evidence="1 2">
    <name type="scientific">Ralstonia pickettii</name>
    <name type="common">Burkholderia pickettii</name>
    <dbReference type="NCBI Taxonomy" id="329"/>
    <lineage>
        <taxon>Bacteria</taxon>
        <taxon>Pseudomonadati</taxon>
        <taxon>Pseudomonadota</taxon>
        <taxon>Betaproteobacteria</taxon>
        <taxon>Burkholderiales</taxon>
        <taxon>Burkholderiaceae</taxon>
        <taxon>Ralstonia</taxon>
    </lineage>
</organism>
<evidence type="ECO:0000313" key="2">
    <source>
        <dbReference type="Proteomes" id="UP001189303"/>
    </source>
</evidence>
<name>A0ABM9IVY7_RALPI</name>
<reference evidence="1 2" key="1">
    <citation type="submission" date="2023-07" db="EMBL/GenBank/DDBJ databases">
        <authorList>
            <person name="Peeters C."/>
        </authorList>
    </citation>
    <scope>NUCLEOTIDE SEQUENCE [LARGE SCALE GENOMIC DNA]</scope>
    <source>
        <strain evidence="1 2">R-38712</strain>
    </source>
</reference>